<dbReference type="PANTHER" id="PTHR24221:SF610">
    <property type="entry name" value="ABC TRANSPORTER B FAMILY MEMBER 6"/>
    <property type="match status" value="1"/>
</dbReference>
<name>A0A820QKV4_9BILA</name>
<sequence>MYPALFNNTIAYNIGYGCADHNATLEQVIDVSKRASIHNFIIAQPLGYETPVGERGVRLSGGEKQRVSIARPVLKDPKIIIFDEATSSV</sequence>
<dbReference type="InterPro" id="IPR039421">
    <property type="entry name" value="Type_1_exporter"/>
</dbReference>
<feature type="non-terminal residue" evidence="2">
    <location>
        <position position="1"/>
    </location>
</feature>
<dbReference type="GO" id="GO:0016020">
    <property type="term" value="C:membrane"/>
    <property type="evidence" value="ECO:0007669"/>
    <property type="project" value="TreeGrafter"/>
</dbReference>
<dbReference type="EMBL" id="CAJOAZ010029170">
    <property type="protein sequence ID" value="CAF4423125.1"/>
    <property type="molecule type" value="Genomic_DNA"/>
</dbReference>
<protein>
    <recommendedName>
        <fullName evidence="1">ABC transporter domain-containing protein</fullName>
    </recommendedName>
</protein>
<dbReference type="AlphaFoldDB" id="A0A820QKV4"/>
<dbReference type="GO" id="GO:0005524">
    <property type="term" value="F:ATP binding"/>
    <property type="evidence" value="ECO:0007669"/>
    <property type="project" value="InterPro"/>
</dbReference>
<dbReference type="PANTHER" id="PTHR24221">
    <property type="entry name" value="ATP-BINDING CASSETTE SUB-FAMILY B"/>
    <property type="match status" value="1"/>
</dbReference>
<comment type="caution">
    <text evidence="2">The sequence shown here is derived from an EMBL/GenBank/DDBJ whole genome shotgun (WGS) entry which is preliminary data.</text>
</comment>
<proteinExistence type="predicted"/>
<dbReference type="Pfam" id="PF00005">
    <property type="entry name" value="ABC_tran"/>
    <property type="match status" value="1"/>
</dbReference>
<reference evidence="2" key="1">
    <citation type="submission" date="2021-02" db="EMBL/GenBank/DDBJ databases">
        <authorList>
            <person name="Nowell W R."/>
        </authorList>
    </citation>
    <scope>NUCLEOTIDE SEQUENCE</scope>
</reference>
<accession>A0A820QKV4</accession>
<gene>
    <name evidence="2" type="ORF">OXD698_LOCUS52761</name>
</gene>
<dbReference type="GO" id="GO:0016887">
    <property type="term" value="F:ATP hydrolysis activity"/>
    <property type="evidence" value="ECO:0007669"/>
    <property type="project" value="InterPro"/>
</dbReference>
<dbReference type="Gene3D" id="3.40.50.300">
    <property type="entry name" value="P-loop containing nucleotide triphosphate hydrolases"/>
    <property type="match status" value="1"/>
</dbReference>
<dbReference type="Proteomes" id="UP000663844">
    <property type="component" value="Unassembled WGS sequence"/>
</dbReference>
<evidence type="ECO:0000313" key="2">
    <source>
        <dbReference type="EMBL" id="CAF4423125.1"/>
    </source>
</evidence>
<dbReference type="InterPro" id="IPR027417">
    <property type="entry name" value="P-loop_NTPase"/>
</dbReference>
<dbReference type="GO" id="GO:0042626">
    <property type="term" value="F:ATPase-coupled transmembrane transporter activity"/>
    <property type="evidence" value="ECO:0007669"/>
    <property type="project" value="TreeGrafter"/>
</dbReference>
<organism evidence="2 3">
    <name type="scientific">Adineta steineri</name>
    <dbReference type="NCBI Taxonomy" id="433720"/>
    <lineage>
        <taxon>Eukaryota</taxon>
        <taxon>Metazoa</taxon>
        <taxon>Spiralia</taxon>
        <taxon>Gnathifera</taxon>
        <taxon>Rotifera</taxon>
        <taxon>Eurotatoria</taxon>
        <taxon>Bdelloidea</taxon>
        <taxon>Adinetida</taxon>
        <taxon>Adinetidae</taxon>
        <taxon>Adineta</taxon>
    </lineage>
</organism>
<feature type="domain" description="ABC transporter" evidence="1">
    <location>
        <begin position="33"/>
        <end position="87"/>
    </location>
</feature>
<evidence type="ECO:0000313" key="3">
    <source>
        <dbReference type="Proteomes" id="UP000663844"/>
    </source>
</evidence>
<evidence type="ECO:0000259" key="1">
    <source>
        <dbReference type="Pfam" id="PF00005"/>
    </source>
</evidence>
<dbReference type="InterPro" id="IPR003439">
    <property type="entry name" value="ABC_transporter-like_ATP-bd"/>
</dbReference>
<dbReference type="SUPFAM" id="SSF52540">
    <property type="entry name" value="P-loop containing nucleoside triphosphate hydrolases"/>
    <property type="match status" value="1"/>
</dbReference>